<evidence type="ECO:0000256" key="9">
    <source>
        <dbReference type="ARBA" id="ARBA00023157"/>
    </source>
</evidence>
<dbReference type="Gene3D" id="2.90.10.10">
    <property type="entry name" value="Bulb-type lectin domain"/>
    <property type="match status" value="1"/>
</dbReference>
<evidence type="ECO:0000259" key="14">
    <source>
        <dbReference type="PROSITE" id="PS50011"/>
    </source>
</evidence>
<feature type="domain" description="Protein kinase" evidence="14">
    <location>
        <begin position="490"/>
        <end position="768"/>
    </location>
</feature>
<keyword evidence="6 11" id="KW-0547">Nucleotide-binding</keyword>
<dbReference type="InterPro" id="IPR003609">
    <property type="entry name" value="Pan_app"/>
</dbReference>
<keyword evidence="13" id="KW-0472">Membrane</keyword>
<dbReference type="EC" id="2.7.11.1" evidence="11"/>
<dbReference type="PROSITE" id="PS50927">
    <property type="entry name" value="BULB_LECTIN"/>
    <property type="match status" value="1"/>
</dbReference>
<keyword evidence="2" id="KW-1003">Cell membrane</keyword>
<comment type="similarity">
    <text evidence="11">Belongs to the protein kinase superfamily. Ser/Thr protein kinase family.</text>
</comment>
<dbReference type="PROSITE" id="PS00107">
    <property type="entry name" value="PROTEIN_KINASE_ATP"/>
    <property type="match status" value="1"/>
</dbReference>
<feature type="binding site" evidence="12">
    <location>
        <position position="518"/>
    </location>
    <ligand>
        <name>ATP</name>
        <dbReference type="ChEBI" id="CHEBI:30616"/>
    </ligand>
</feature>
<evidence type="ECO:0000313" key="17">
    <source>
        <dbReference type="EMBL" id="MED6216350.1"/>
    </source>
</evidence>
<dbReference type="SMART" id="SM00220">
    <property type="entry name" value="S_TKc"/>
    <property type="match status" value="1"/>
</dbReference>
<dbReference type="InterPro" id="IPR011009">
    <property type="entry name" value="Kinase-like_dom_sf"/>
</dbReference>
<keyword evidence="7 11" id="KW-0418">Kinase</keyword>
<gene>
    <name evidence="17" type="ORF">PIB30_006993</name>
</gene>
<keyword evidence="3 11" id="KW-0723">Serine/threonine-protein kinase</keyword>
<dbReference type="SMART" id="SM00108">
    <property type="entry name" value="B_lectin"/>
    <property type="match status" value="1"/>
</dbReference>
<accession>A0ABU6Z429</accession>
<dbReference type="PROSITE" id="PS00108">
    <property type="entry name" value="PROTEIN_KINASE_ST"/>
    <property type="match status" value="1"/>
</dbReference>
<comment type="catalytic activity">
    <reaction evidence="11">
        <text>L-threonyl-[protein] + ATP = O-phospho-L-threonyl-[protein] + ADP + H(+)</text>
        <dbReference type="Rhea" id="RHEA:46608"/>
        <dbReference type="Rhea" id="RHEA-COMP:11060"/>
        <dbReference type="Rhea" id="RHEA-COMP:11605"/>
        <dbReference type="ChEBI" id="CHEBI:15378"/>
        <dbReference type="ChEBI" id="CHEBI:30013"/>
        <dbReference type="ChEBI" id="CHEBI:30616"/>
        <dbReference type="ChEBI" id="CHEBI:61977"/>
        <dbReference type="ChEBI" id="CHEBI:456216"/>
        <dbReference type="EC" id="2.7.11.1"/>
    </reaction>
</comment>
<dbReference type="PROSITE" id="PS50948">
    <property type="entry name" value="PAN"/>
    <property type="match status" value="1"/>
</dbReference>
<evidence type="ECO:0000259" key="15">
    <source>
        <dbReference type="PROSITE" id="PS50927"/>
    </source>
</evidence>
<dbReference type="InterPro" id="IPR008271">
    <property type="entry name" value="Ser/Thr_kinase_AS"/>
</dbReference>
<evidence type="ECO:0000256" key="10">
    <source>
        <dbReference type="ARBA" id="ARBA00023180"/>
    </source>
</evidence>
<keyword evidence="9" id="KW-1015">Disulfide bond</keyword>
<dbReference type="Pfam" id="PF01453">
    <property type="entry name" value="B_lectin"/>
    <property type="match status" value="1"/>
</dbReference>
<evidence type="ECO:0000256" key="3">
    <source>
        <dbReference type="ARBA" id="ARBA00022527"/>
    </source>
</evidence>
<evidence type="ECO:0000256" key="2">
    <source>
        <dbReference type="ARBA" id="ARBA00022475"/>
    </source>
</evidence>
<keyword evidence="4 11" id="KW-0808">Transferase</keyword>
<dbReference type="CDD" id="cd01098">
    <property type="entry name" value="PAN_AP_plant"/>
    <property type="match status" value="1"/>
</dbReference>
<dbReference type="InterPro" id="IPR001480">
    <property type="entry name" value="Bulb-type_lectin_dom"/>
</dbReference>
<dbReference type="InterPro" id="IPR024171">
    <property type="entry name" value="SRK-like_kinase"/>
</dbReference>
<feature type="transmembrane region" description="Helical" evidence="13">
    <location>
        <begin position="429"/>
        <end position="450"/>
    </location>
</feature>
<dbReference type="InterPro" id="IPR000719">
    <property type="entry name" value="Prot_kinase_dom"/>
</dbReference>
<evidence type="ECO:0000313" key="18">
    <source>
        <dbReference type="Proteomes" id="UP001341840"/>
    </source>
</evidence>
<keyword evidence="10" id="KW-0325">Glycoprotein</keyword>
<keyword evidence="18" id="KW-1185">Reference proteome</keyword>
<dbReference type="InterPro" id="IPR017441">
    <property type="entry name" value="Protein_kinase_ATP_BS"/>
</dbReference>
<evidence type="ECO:0000256" key="7">
    <source>
        <dbReference type="ARBA" id="ARBA00022777"/>
    </source>
</evidence>
<evidence type="ECO:0000256" key="11">
    <source>
        <dbReference type="PIRNR" id="PIRNR000641"/>
    </source>
</evidence>
<keyword evidence="13" id="KW-0812">Transmembrane</keyword>
<reference evidence="17 18" key="1">
    <citation type="journal article" date="2023" name="Plants (Basel)">
        <title>Bridging the Gap: Combining Genomics and Transcriptomics Approaches to Understand Stylosanthes scabra, an Orphan Legume from the Brazilian Caatinga.</title>
        <authorList>
            <person name="Ferreira-Neto J.R.C."/>
            <person name="da Silva M.D."/>
            <person name="Binneck E."/>
            <person name="de Melo N.F."/>
            <person name="da Silva R.H."/>
            <person name="de Melo A.L.T.M."/>
            <person name="Pandolfi V."/>
            <person name="Bustamante F.O."/>
            <person name="Brasileiro-Vidal A.C."/>
            <person name="Benko-Iseppon A.M."/>
        </authorList>
    </citation>
    <scope>NUCLEOTIDE SEQUENCE [LARGE SCALE GENOMIC DNA]</scope>
    <source>
        <tissue evidence="17">Leaves</tissue>
    </source>
</reference>
<feature type="domain" description="Apple" evidence="16">
    <location>
        <begin position="325"/>
        <end position="415"/>
    </location>
</feature>
<evidence type="ECO:0000256" key="12">
    <source>
        <dbReference type="PROSITE-ProRule" id="PRU10141"/>
    </source>
</evidence>
<dbReference type="Pfam" id="PF07714">
    <property type="entry name" value="PK_Tyr_Ser-Thr"/>
    <property type="match status" value="1"/>
</dbReference>
<protein>
    <recommendedName>
        <fullName evidence="11">Receptor-like serine/threonine-protein kinase</fullName>
        <ecNumber evidence="11">2.7.11.1</ecNumber>
    </recommendedName>
</protein>
<name>A0ABU6Z429_9FABA</name>
<evidence type="ECO:0000256" key="5">
    <source>
        <dbReference type="ARBA" id="ARBA00022729"/>
    </source>
</evidence>
<proteinExistence type="inferred from homology"/>
<dbReference type="InterPro" id="IPR036426">
    <property type="entry name" value="Bulb-type_lectin_dom_sf"/>
</dbReference>
<dbReference type="SUPFAM" id="SSF56112">
    <property type="entry name" value="Protein kinase-like (PK-like)"/>
    <property type="match status" value="1"/>
</dbReference>
<evidence type="ECO:0000256" key="4">
    <source>
        <dbReference type="ARBA" id="ARBA00022679"/>
    </source>
</evidence>
<evidence type="ECO:0000259" key="16">
    <source>
        <dbReference type="PROSITE" id="PS50948"/>
    </source>
</evidence>
<dbReference type="Pfam" id="PF00954">
    <property type="entry name" value="S_locus_glycop"/>
    <property type="match status" value="1"/>
</dbReference>
<dbReference type="CDD" id="cd14066">
    <property type="entry name" value="STKc_IRAK"/>
    <property type="match status" value="1"/>
</dbReference>
<dbReference type="Gene3D" id="3.30.200.20">
    <property type="entry name" value="Phosphorylase Kinase, domain 1"/>
    <property type="match status" value="1"/>
</dbReference>
<dbReference type="PANTHER" id="PTHR27002">
    <property type="entry name" value="RECEPTOR-LIKE SERINE/THREONINE-PROTEIN KINASE SD1-8"/>
    <property type="match status" value="1"/>
</dbReference>
<sequence>MTVNDSLGVSQSMSDDSNGMTLVSKDGVFELGFFSPGSSMKRYLGIWYKKSSNTVVWVANRDNPIDFVSAGKLTINNNGNLILSQNDSVVWLTNSQRQALNPVAQLMDSGNLVVWNNGGAESNDILWQSFDYPTDKILPGMKVGWDLQRGLEWRITSWKSESDPSPGNFSWGLKLNSYPDFYLLSGKYKYNRFGPWNGLYFSGSPQRSDGYLNPYYEFRYVTSNDVKYASNMDEIYYTLSVKNNSLISKIFLRLTDQSLGSYVWMENTKSWTLFEFFVRDQCDIYGICGAYGICSINDSPLCTCLKGFSPKSPHTWDKGNWSDGCERNKPLSHNETFIKFEDVKVPDTTDTWLDENMSLDECRVRCLNNFSCTAFSNSDIRGSGSGCVLWFGDLIDIRLLEITPTVKQDLYVRVAASDPQTGSINTRRIVAITIPAILGGMLLLCTYFIYRIWRNFNEKSMTETDIERHTMDLDLPLFDLPTIAMSTGNFRLENKIGEGGFGSVYKGKLVDGQEIAVKRLSKTSGQGMTEFVNEVKLIAKLQHRNLVRLLGCCIEGQEKLLIYEYMANGSLDSFIFDHTKGKLLNWPQRFHIILGIAKGLLYLHQDSRLRIIHRDLKASNVLLDDKLNPKISDFGMAKAFGGDQTEGNTNRVVGTYGYMAPEYAVDGLFSIKSDVFSFGILLLEIICGNKNRALSYGNKTYNLVGYAWTLWKEGKALQLIESNIKDSCIDSEVLRCIQVSLVCVQRYPEDRPTMTSVIRMLDREMELVDPKEPGFFPRKVSNEATNQNEISLNNELSVTSLDGR</sequence>
<comment type="caution">
    <text evidence="17">The sequence shown here is derived from an EMBL/GenBank/DDBJ whole genome shotgun (WGS) entry which is preliminary data.</text>
</comment>
<comment type="subcellular location">
    <subcellularLocation>
        <location evidence="1">Cell membrane</location>
        <topology evidence="1">Single-pass type I membrane protein</topology>
    </subcellularLocation>
</comment>
<dbReference type="InterPro" id="IPR001245">
    <property type="entry name" value="Ser-Thr/Tyr_kinase_cat_dom"/>
</dbReference>
<dbReference type="SUPFAM" id="SSF51110">
    <property type="entry name" value="alpha-D-mannose-specific plant lectins"/>
    <property type="match status" value="1"/>
</dbReference>
<evidence type="ECO:0000256" key="8">
    <source>
        <dbReference type="ARBA" id="ARBA00022840"/>
    </source>
</evidence>
<dbReference type="PANTHER" id="PTHR27002:SF616">
    <property type="entry name" value="RECEPTOR-LIKE SERINE_THREONINE-PROTEIN KINASE"/>
    <property type="match status" value="1"/>
</dbReference>
<dbReference type="EMBL" id="JASCZI010271875">
    <property type="protein sequence ID" value="MED6216350.1"/>
    <property type="molecule type" value="Genomic_DNA"/>
</dbReference>
<feature type="domain" description="Bulb-type lectin" evidence="15">
    <location>
        <begin position="7"/>
        <end position="127"/>
    </location>
</feature>
<dbReference type="Proteomes" id="UP001341840">
    <property type="component" value="Unassembled WGS sequence"/>
</dbReference>
<evidence type="ECO:0000256" key="6">
    <source>
        <dbReference type="ARBA" id="ARBA00022741"/>
    </source>
</evidence>
<evidence type="ECO:0000256" key="13">
    <source>
        <dbReference type="SAM" id="Phobius"/>
    </source>
</evidence>
<keyword evidence="13" id="KW-1133">Transmembrane helix</keyword>
<dbReference type="SMART" id="SM00473">
    <property type="entry name" value="PAN_AP"/>
    <property type="match status" value="1"/>
</dbReference>
<evidence type="ECO:0000256" key="1">
    <source>
        <dbReference type="ARBA" id="ARBA00004251"/>
    </source>
</evidence>
<dbReference type="InterPro" id="IPR000858">
    <property type="entry name" value="S_locus_glycoprot_dom"/>
</dbReference>
<dbReference type="Gene3D" id="1.10.510.10">
    <property type="entry name" value="Transferase(Phosphotransferase) domain 1"/>
    <property type="match status" value="1"/>
</dbReference>
<keyword evidence="8 11" id="KW-0067">ATP-binding</keyword>
<dbReference type="PIRSF" id="PIRSF000641">
    <property type="entry name" value="SRK"/>
    <property type="match status" value="1"/>
</dbReference>
<comment type="catalytic activity">
    <reaction evidence="11">
        <text>L-seryl-[protein] + ATP = O-phospho-L-seryl-[protein] + ADP + H(+)</text>
        <dbReference type="Rhea" id="RHEA:17989"/>
        <dbReference type="Rhea" id="RHEA-COMP:9863"/>
        <dbReference type="Rhea" id="RHEA-COMP:11604"/>
        <dbReference type="ChEBI" id="CHEBI:15378"/>
        <dbReference type="ChEBI" id="CHEBI:29999"/>
        <dbReference type="ChEBI" id="CHEBI:30616"/>
        <dbReference type="ChEBI" id="CHEBI:83421"/>
        <dbReference type="ChEBI" id="CHEBI:456216"/>
        <dbReference type="EC" id="2.7.11.1"/>
    </reaction>
</comment>
<dbReference type="CDD" id="cd00028">
    <property type="entry name" value="B_lectin"/>
    <property type="match status" value="1"/>
</dbReference>
<dbReference type="Pfam" id="PF08276">
    <property type="entry name" value="PAN_2"/>
    <property type="match status" value="1"/>
</dbReference>
<keyword evidence="5" id="KW-0732">Signal</keyword>
<dbReference type="PROSITE" id="PS50011">
    <property type="entry name" value="PROTEIN_KINASE_DOM"/>
    <property type="match status" value="1"/>
</dbReference>
<organism evidence="17 18">
    <name type="scientific">Stylosanthes scabra</name>
    <dbReference type="NCBI Taxonomy" id="79078"/>
    <lineage>
        <taxon>Eukaryota</taxon>
        <taxon>Viridiplantae</taxon>
        <taxon>Streptophyta</taxon>
        <taxon>Embryophyta</taxon>
        <taxon>Tracheophyta</taxon>
        <taxon>Spermatophyta</taxon>
        <taxon>Magnoliopsida</taxon>
        <taxon>eudicotyledons</taxon>
        <taxon>Gunneridae</taxon>
        <taxon>Pentapetalae</taxon>
        <taxon>rosids</taxon>
        <taxon>fabids</taxon>
        <taxon>Fabales</taxon>
        <taxon>Fabaceae</taxon>
        <taxon>Papilionoideae</taxon>
        <taxon>50 kb inversion clade</taxon>
        <taxon>dalbergioids sensu lato</taxon>
        <taxon>Dalbergieae</taxon>
        <taxon>Pterocarpus clade</taxon>
        <taxon>Stylosanthes</taxon>
    </lineage>
</organism>